<feature type="compositionally biased region" description="Low complexity" evidence="1">
    <location>
        <begin position="217"/>
        <end position="226"/>
    </location>
</feature>
<keyword evidence="3" id="KW-1185">Reference proteome</keyword>
<protein>
    <submittedName>
        <fullName evidence="2">Uncharacterized protein</fullName>
    </submittedName>
</protein>
<name>A0A067Q9V4_9AGAM</name>
<dbReference type="AlphaFoldDB" id="A0A067Q9V4"/>
<evidence type="ECO:0000313" key="3">
    <source>
        <dbReference type="Proteomes" id="UP000027265"/>
    </source>
</evidence>
<dbReference type="EMBL" id="KL197710">
    <property type="protein sequence ID" value="KDQ63838.1"/>
    <property type="molecule type" value="Genomic_DNA"/>
</dbReference>
<evidence type="ECO:0000313" key="2">
    <source>
        <dbReference type="EMBL" id="KDQ63838.1"/>
    </source>
</evidence>
<gene>
    <name evidence="2" type="ORF">JAAARDRAFT_29886</name>
</gene>
<feature type="compositionally biased region" description="Polar residues" evidence="1">
    <location>
        <begin position="179"/>
        <end position="209"/>
    </location>
</feature>
<evidence type="ECO:0000256" key="1">
    <source>
        <dbReference type="SAM" id="MobiDB-lite"/>
    </source>
</evidence>
<dbReference type="HOGENOM" id="CLU_763042_0_0_1"/>
<organism evidence="2 3">
    <name type="scientific">Jaapia argillacea MUCL 33604</name>
    <dbReference type="NCBI Taxonomy" id="933084"/>
    <lineage>
        <taxon>Eukaryota</taxon>
        <taxon>Fungi</taxon>
        <taxon>Dikarya</taxon>
        <taxon>Basidiomycota</taxon>
        <taxon>Agaricomycotina</taxon>
        <taxon>Agaricomycetes</taxon>
        <taxon>Agaricomycetidae</taxon>
        <taxon>Jaapiales</taxon>
        <taxon>Jaapiaceae</taxon>
        <taxon>Jaapia</taxon>
    </lineage>
</organism>
<feature type="region of interest" description="Disordered" evidence="1">
    <location>
        <begin position="178"/>
        <end position="228"/>
    </location>
</feature>
<proteinExistence type="predicted"/>
<dbReference type="InParanoid" id="A0A067Q9V4"/>
<dbReference type="STRING" id="933084.A0A067Q9V4"/>
<sequence>MGHESFSLNYVLEAHASILDSLKSLGDGYYKMSIALVEWGLDEGGELSNDINPFISFLSSFSTSIVQLVTDLEPTTQQLGSLPSSTASLDTLRYQRSSLSADAKNARDLLAEPTRRREEVDRLSKSVREVNEKIVSEKANLIGLRRAVVRDWMNIQLGSVLNFSKEAAAQAEQGRSALNGLTPNANSAASISTGDMRTLNSKPSSNLGRPSTHKKSASFGGASSKSTHSKARYSRWATSFFGKRENKHLTVYDVPFDVDRPLQGPSGELEPSIDGTTVVVSPPTSGLLSPSGPPPWPQEETWEVRSSQASRDIPDVDALFNGPPAVFTFTRRDDPPDLLLGRNRSEGSSTSAQTGVTFLQLEY</sequence>
<reference evidence="3" key="1">
    <citation type="journal article" date="2014" name="Proc. Natl. Acad. Sci. U.S.A.">
        <title>Extensive sampling of basidiomycete genomes demonstrates inadequacy of the white-rot/brown-rot paradigm for wood decay fungi.</title>
        <authorList>
            <person name="Riley R."/>
            <person name="Salamov A.A."/>
            <person name="Brown D.W."/>
            <person name="Nagy L.G."/>
            <person name="Floudas D."/>
            <person name="Held B.W."/>
            <person name="Levasseur A."/>
            <person name="Lombard V."/>
            <person name="Morin E."/>
            <person name="Otillar R."/>
            <person name="Lindquist E.A."/>
            <person name="Sun H."/>
            <person name="LaButti K.M."/>
            <person name="Schmutz J."/>
            <person name="Jabbour D."/>
            <person name="Luo H."/>
            <person name="Baker S.E."/>
            <person name="Pisabarro A.G."/>
            <person name="Walton J.D."/>
            <person name="Blanchette R.A."/>
            <person name="Henrissat B."/>
            <person name="Martin F."/>
            <person name="Cullen D."/>
            <person name="Hibbett D.S."/>
            <person name="Grigoriev I.V."/>
        </authorList>
    </citation>
    <scope>NUCLEOTIDE SEQUENCE [LARGE SCALE GENOMIC DNA]</scope>
    <source>
        <strain evidence="3">MUCL 33604</strain>
    </source>
</reference>
<dbReference type="Proteomes" id="UP000027265">
    <property type="component" value="Unassembled WGS sequence"/>
</dbReference>
<dbReference type="Gene3D" id="1.20.1270.60">
    <property type="entry name" value="Arfaptin homology (AH) domain/BAR domain"/>
    <property type="match status" value="1"/>
</dbReference>
<accession>A0A067Q9V4</accession>
<dbReference type="InterPro" id="IPR027267">
    <property type="entry name" value="AH/BAR_dom_sf"/>
</dbReference>